<dbReference type="Pfam" id="PF00001">
    <property type="entry name" value="7tm_1"/>
    <property type="match status" value="2"/>
</dbReference>
<accession>A0ABD0LBN3</accession>
<dbReference type="Gene3D" id="1.20.1070.10">
    <property type="entry name" value="Rhodopsin 7-helix transmembrane proteins"/>
    <property type="match status" value="2"/>
</dbReference>
<evidence type="ECO:0000256" key="1">
    <source>
        <dbReference type="ARBA" id="ARBA00004651"/>
    </source>
</evidence>
<dbReference type="Proteomes" id="UP001519460">
    <property type="component" value="Unassembled WGS sequence"/>
</dbReference>
<evidence type="ECO:0000256" key="10">
    <source>
        <dbReference type="SAM" id="MobiDB-lite"/>
    </source>
</evidence>
<evidence type="ECO:0000259" key="12">
    <source>
        <dbReference type="PROSITE" id="PS50262"/>
    </source>
</evidence>
<evidence type="ECO:0000256" key="8">
    <source>
        <dbReference type="ARBA" id="ARBA00023224"/>
    </source>
</evidence>
<keyword evidence="4 11" id="KW-1133">Transmembrane helix</keyword>
<evidence type="ECO:0000256" key="6">
    <source>
        <dbReference type="ARBA" id="ARBA00023136"/>
    </source>
</evidence>
<gene>
    <name evidence="13" type="ORF">BaRGS_00012016</name>
</gene>
<evidence type="ECO:0000256" key="4">
    <source>
        <dbReference type="ARBA" id="ARBA00022989"/>
    </source>
</evidence>
<feature type="transmembrane region" description="Helical" evidence="11">
    <location>
        <begin position="306"/>
        <end position="326"/>
    </location>
</feature>
<feature type="domain" description="G-protein coupled receptors family 1 profile" evidence="12">
    <location>
        <begin position="265"/>
        <end position="340"/>
    </location>
</feature>
<evidence type="ECO:0000256" key="3">
    <source>
        <dbReference type="ARBA" id="ARBA00022692"/>
    </source>
</evidence>
<keyword evidence="5 9" id="KW-0297">G-protein coupled receptor</keyword>
<feature type="transmembrane region" description="Helical" evidence="11">
    <location>
        <begin position="196"/>
        <end position="219"/>
    </location>
</feature>
<feature type="compositionally biased region" description="Basic and acidic residues" evidence="10">
    <location>
        <begin position="174"/>
        <end position="189"/>
    </location>
</feature>
<keyword evidence="3 9" id="KW-0812">Transmembrane</keyword>
<dbReference type="PANTHER" id="PTHR24248">
    <property type="entry name" value="ADRENERGIC RECEPTOR-RELATED G-PROTEIN COUPLED RECEPTOR"/>
    <property type="match status" value="1"/>
</dbReference>
<protein>
    <recommendedName>
        <fullName evidence="12">G-protein coupled receptors family 1 profile domain-containing protein</fullName>
    </recommendedName>
</protein>
<feature type="transmembrane region" description="Helical" evidence="11">
    <location>
        <begin position="265"/>
        <end position="286"/>
    </location>
</feature>
<feature type="domain" description="G-protein coupled receptors family 1 profile" evidence="12">
    <location>
        <begin position="1"/>
        <end position="251"/>
    </location>
</feature>
<keyword evidence="2" id="KW-1003">Cell membrane</keyword>
<evidence type="ECO:0000256" key="2">
    <source>
        <dbReference type="ARBA" id="ARBA00022475"/>
    </source>
</evidence>
<dbReference type="InterPro" id="IPR017452">
    <property type="entry name" value="GPCR_Rhodpsn_7TM"/>
</dbReference>
<evidence type="ECO:0000256" key="7">
    <source>
        <dbReference type="ARBA" id="ARBA00023170"/>
    </source>
</evidence>
<keyword evidence="8 9" id="KW-0807">Transducer</keyword>
<dbReference type="EMBL" id="JACVVK020000064">
    <property type="protein sequence ID" value="KAK7496807.1"/>
    <property type="molecule type" value="Genomic_DNA"/>
</dbReference>
<feature type="transmembrane region" description="Helical" evidence="11">
    <location>
        <begin position="231"/>
        <end position="253"/>
    </location>
</feature>
<comment type="subcellular location">
    <subcellularLocation>
        <location evidence="1">Cell membrane</location>
        <topology evidence="1">Multi-pass membrane protein</topology>
    </subcellularLocation>
</comment>
<reference evidence="13 14" key="1">
    <citation type="journal article" date="2023" name="Sci. Data">
        <title>Genome assembly of the Korean intertidal mud-creeper Batillaria attramentaria.</title>
        <authorList>
            <person name="Patra A.K."/>
            <person name="Ho P.T."/>
            <person name="Jun S."/>
            <person name="Lee S.J."/>
            <person name="Kim Y."/>
            <person name="Won Y.J."/>
        </authorList>
    </citation>
    <scope>NUCLEOTIDE SEQUENCE [LARGE SCALE GENOMIC DNA]</scope>
    <source>
        <strain evidence="13">Wonlab-2016</strain>
    </source>
</reference>
<feature type="transmembrane region" description="Helical" evidence="11">
    <location>
        <begin position="90"/>
        <end position="112"/>
    </location>
</feature>
<evidence type="ECO:0000256" key="11">
    <source>
        <dbReference type="SAM" id="Phobius"/>
    </source>
</evidence>
<keyword evidence="6 11" id="KW-0472">Membrane</keyword>
<feature type="compositionally biased region" description="Basic and acidic residues" evidence="10">
    <location>
        <begin position="147"/>
        <end position="165"/>
    </location>
</feature>
<feature type="non-terminal residue" evidence="13">
    <location>
        <position position="1"/>
    </location>
</feature>
<evidence type="ECO:0000313" key="14">
    <source>
        <dbReference type="Proteomes" id="UP001519460"/>
    </source>
</evidence>
<evidence type="ECO:0000256" key="9">
    <source>
        <dbReference type="RuleBase" id="RU000688"/>
    </source>
</evidence>
<name>A0ABD0LBN3_9CAEN</name>
<dbReference type="PRINTS" id="PR00237">
    <property type="entry name" value="GPCRRHODOPSN"/>
</dbReference>
<dbReference type="PROSITE" id="PS50262">
    <property type="entry name" value="G_PROTEIN_RECEP_F1_2"/>
    <property type="match status" value="2"/>
</dbReference>
<evidence type="ECO:0000313" key="13">
    <source>
        <dbReference type="EMBL" id="KAK7496807.1"/>
    </source>
</evidence>
<sequence>VFVIADVFLCTVSILHLVGLAVDRYLAVCRPFLHERLGITSARVACVAVWVLPGVLEMDVGNDSNGRCLLQLSQSDGCTFYTASPIFHSLVASLSFFLPLLIIVVLHVRICVAAHTQVRKLAKLQPSPWPSAELLADDNSGNVGQGHRIDPQAAGREDEEARFHDVAPSTSSREGQRETEHLGREKANKQPEETRAIKTVVCLVLCFVVCWAPLFVFFLLESFFGHNSPLYVLPILSWLGYLNSAINPVLYYCYNVAVRCAIRSVYSSLDILLCTASILHLVGLALDRYLAICWPFLHHRLGTTSARALCALFWLVAILVSVPPLVRIYIYSVYEMYETC</sequence>
<dbReference type="GO" id="GO:0005886">
    <property type="term" value="C:plasma membrane"/>
    <property type="evidence" value="ECO:0007669"/>
    <property type="project" value="UniProtKB-SubCell"/>
</dbReference>
<feature type="transmembrane region" description="Helical" evidence="11">
    <location>
        <begin position="6"/>
        <end position="25"/>
    </location>
</feature>
<comment type="caution">
    <text evidence="13">The sequence shown here is derived from an EMBL/GenBank/DDBJ whole genome shotgun (WGS) entry which is preliminary data.</text>
</comment>
<dbReference type="InterPro" id="IPR000276">
    <property type="entry name" value="GPCR_Rhodpsn"/>
</dbReference>
<evidence type="ECO:0000256" key="5">
    <source>
        <dbReference type="ARBA" id="ARBA00023040"/>
    </source>
</evidence>
<dbReference type="AlphaFoldDB" id="A0ABD0LBN3"/>
<organism evidence="13 14">
    <name type="scientific">Batillaria attramentaria</name>
    <dbReference type="NCBI Taxonomy" id="370345"/>
    <lineage>
        <taxon>Eukaryota</taxon>
        <taxon>Metazoa</taxon>
        <taxon>Spiralia</taxon>
        <taxon>Lophotrochozoa</taxon>
        <taxon>Mollusca</taxon>
        <taxon>Gastropoda</taxon>
        <taxon>Caenogastropoda</taxon>
        <taxon>Sorbeoconcha</taxon>
        <taxon>Cerithioidea</taxon>
        <taxon>Batillariidae</taxon>
        <taxon>Batillaria</taxon>
    </lineage>
</organism>
<dbReference type="PROSITE" id="PS00237">
    <property type="entry name" value="G_PROTEIN_RECEP_F1_1"/>
    <property type="match status" value="2"/>
</dbReference>
<proteinExistence type="inferred from homology"/>
<dbReference type="SUPFAM" id="SSF81321">
    <property type="entry name" value="Family A G protein-coupled receptor-like"/>
    <property type="match status" value="2"/>
</dbReference>
<dbReference type="GO" id="GO:0004930">
    <property type="term" value="F:G protein-coupled receptor activity"/>
    <property type="evidence" value="ECO:0007669"/>
    <property type="project" value="UniProtKB-KW"/>
</dbReference>
<feature type="region of interest" description="Disordered" evidence="10">
    <location>
        <begin position="137"/>
        <end position="189"/>
    </location>
</feature>
<keyword evidence="7 9" id="KW-0675">Receptor</keyword>
<feature type="transmembrane region" description="Helical" evidence="11">
    <location>
        <begin position="37"/>
        <end position="56"/>
    </location>
</feature>
<keyword evidence="14" id="KW-1185">Reference proteome</keyword>
<comment type="similarity">
    <text evidence="9">Belongs to the G-protein coupled receptor 1 family.</text>
</comment>